<sequence length="293" mass="32360">MRKVIYFLLLCFFTSPSLSADVNARVSKDIVYKTIDGQDLKLNVYFPKASSAERPPLLIWIHGGAWKRGSKEAIETDNRRLLDSVLDQGYALAAVDYRLSGQASFPQPVIDINDAINFLHQRSDEYHFDAKQVVLMGRSAGGHLAGLIGTLNAHRELGFPFEPKYQVAAVVSFFGPMDLLALGNAKGDKTTQNSSVSKFLGAIPAQAPELAKQASPISYVSAQTPPFLLLHGNKDKQVPIVQSIEFQKQLDQHGIENQLLIEPDVGHSAKVFDTEKYVPAVITFIQHYLPVNN</sequence>
<evidence type="ECO:0000313" key="6">
    <source>
        <dbReference type="EMBL" id="MBF4436886.1"/>
    </source>
</evidence>
<evidence type="ECO:0000259" key="3">
    <source>
        <dbReference type="Pfam" id="PF20434"/>
    </source>
</evidence>
<name>A0A191W2Q4_VIBAN</name>
<reference evidence="5 10" key="3">
    <citation type="journal article" date="2021" name="PeerJ">
        <title>Analysis of 44 Vibrio anguillarum genomes reveals high genetic diversity.</title>
        <authorList>
            <person name="Hansen M.J."/>
            <person name="Dalsgaard I."/>
        </authorList>
    </citation>
    <scope>NUCLEOTIDE SEQUENCE [LARGE SCALE GENOMIC DNA]</scope>
    <source>
        <strain evidence="5 10">040915-1/1B</strain>
        <strain evidence="6">850617-1/1</strain>
    </source>
</reference>
<dbReference type="AlphaFoldDB" id="A0A191W2Q4"/>
<protein>
    <submittedName>
        <fullName evidence="4">Alpha/beta hydrolase</fullName>
    </submittedName>
</protein>
<dbReference type="EMBL" id="SCLC01000442">
    <property type="protein sequence ID" value="MBF4436886.1"/>
    <property type="molecule type" value="Genomic_DNA"/>
</dbReference>
<dbReference type="InterPro" id="IPR050300">
    <property type="entry name" value="GDXG_lipolytic_enzyme"/>
</dbReference>
<dbReference type="Proteomes" id="UP000726136">
    <property type="component" value="Unassembled WGS sequence"/>
</dbReference>
<dbReference type="OrthoDB" id="9771666at2"/>
<dbReference type="PANTHER" id="PTHR48081">
    <property type="entry name" value="AB HYDROLASE SUPERFAMILY PROTEIN C4A8.06C"/>
    <property type="match status" value="1"/>
</dbReference>
<dbReference type="RefSeq" id="WP_019281783.1">
    <property type="nucleotide sequence ID" value="NZ_CP023054.1"/>
</dbReference>
<evidence type="ECO:0000313" key="10">
    <source>
        <dbReference type="Proteomes" id="UP000726136"/>
    </source>
</evidence>
<feature type="chain" id="PRO_5011378571" evidence="2">
    <location>
        <begin position="20"/>
        <end position="293"/>
    </location>
</feature>
<evidence type="ECO:0000313" key="7">
    <source>
        <dbReference type="EMBL" id="MBT2919775.1"/>
    </source>
</evidence>
<reference evidence="4 9" key="2">
    <citation type="submission" date="2018-12" db="EMBL/GenBank/DDBJ databases">
        <title>Characterization and Draft Genome of Vibrio anguillarum J360 Marine Pathogen Isolated from an Outbreak in Lumpfish (Cyclopterus lumpus).</title>
        <authorList>
            <person name="Vasquez J.I."/>
            <person name="Cao T."/>
            <person name="Chakraborty S."/>
            <person name="Gnanagobal H."/>
            <person name="Wescot J."/>
            <person name="Boyce D."/>
            <person name="Santander J."/>
        </authorList>
    </citation>
    <scope>NUCLEOTIDE SEQUENCE [LARGE SCALE GENOMIC DNA]</scope>
    <source>
        <strain evidence="4 9">J360</strain>
    </source>
</reference>
<dbReference type="InterPro" id="IPR029058">
    <property type="entry name" value="AB_hydrolase_fold"/>
</dbReference>
<dbReference type="Gene3D" id="3.40.50.1820">
    <property type="entry name" value="alpha/beta hydrolase"/>
    <property type="match status" value="1"/>
</dbReference>
<dbReference type="Proteomes" id="UP000786185">
    <property type="component" value="Unassembled WGS sequence"/>
</dbReference>
<reference evidence="7 8" key="1">
    <citation type="journal article" date="2017" name="J. Fish Dis.">
        <title>Comparative assessment of Vibrio virulence in marine fish larvae.</title>
        <authorList>
            <person name="Ronneseth A."/>
            <person name="Castillo D."/>
            <person name="D'Alvise P."/>
            <person name="Tonnesen O."/>
            <person name="Haugland G."/>
            <person name="Grotkjaer T."/>
            <person name="Engell-Sorensen K."/>
            <person name="Norremark L."/>
            <person name="Bergh O."/>
            <person name="Wergeland H.I."/>
            <person name="Gram L."/>
        </authorList>
    </citation>
    <scope>NUCLEOTIDE SEQUENCE [LARGE SCALE GENOMIC DNA]</scope>
    <source>
        <strain evidence="7 8">90-11-286</strain>
    </source>
</reference>
<dbReference type="GO" id="GO:0016787">
    <property type="term" value="F:hydrolase activity"/>
    <property type="evidence" value="ECO:0007669"/>
    <property type="project" value="UniProtKB-KW"/>
</dbReference>
<feature type="domain" description="BD-FAE-like" evidence="3">
    <location>
        <begin position="42"/>
        <end position="250"/>
    </location>
</feature>
<evidence type="ECO:0000313" key="9">
    <source>
        <dbReference type="Proteomes" id="UP000256923"/>
    </source>
</evidence>
<dbReference type="InterPro" id="IPR049492">
    <property type="entry name" value="BD-FAE-like_dom"/>
</dbReference>
<keyword evidence="1 4" id="KW-0378">Hydrolase</keyword>
<keyword evidence="2" id="KW-0732">Signal</keyword>
<reference evidence="7" key="4">
    <citation type="submission" date="2021-05" db="EMBL/GenBank/DDBJ databases">
        <authorList>
            <person name="Kalatzis P.G."/>
            <person name="Castillo D."/>
            <person name="D'Alvise P."/>
            <person name="Middelboe M."/>
            <person name="Gram L."/>
        </authorList>
    </citation>
    <scope>NUCLEOTIDE SEQUENCE</scope>
    <source>
        <strain evidence="7">90-11-286</strain>
    </source>
</reference>
<organism evidence="4 9">
    <name type="scientific">Vibrio anguillarum</name>
    <name type="common">Listonella anguillarum</name>
    <dbReference type="NCBI Taxonomy" id="55601"/>
    <lineage>
        <taxon>Bacteria</taxon>
        <taxon>Pseudomonadati</taxon>
        <taxon>Pseudomonadota</taxon>
        <taxon>Gammaproteobacteria</taxon>
        <taxon>Vibrionales</taxon>
        <taxon>Vibrionaceae</taxon>
        <taxon>Vibrio</taxon>
    </lineage>
</organism>
<dbReference type="EMBL" id="RDPI01000006">
    <property type="protein sequence ID" value="MBF4373052.1"/>
    <property type="molecule type" value="Genomic_DNA"/>
</dbReference>
<dbReference type="EMBL" id="CP034672">
    <property type="protein sequence ID" value="AZS25811.1"/>
    <property type="molecule type" value="Genomic_DNA"/>
</dbReference>
<dbReference type="Proteomes" id="UP000078309">
    <property type="component" value="Unassembled WGS sequence"/>
</dbReference>
<keyword evidence="10" id="KW-1185">Reference proteome</keyword>
<evidence type="ECO:0000313" key="8">
    <source>
        <dbReference type="Proteomes" id="UP000078309"/>
    </source>
</evidence>
<dbReference type="SUPFAM" id="SSF53474">
    <property type="entry name" value="alpha/beta-Hydrolases"/>
    <property type="match status" value="1"/>
</dbReference>
<dbReference type="EMBL" id="JAHGUI010000059">
    <property type="protein sequence ID" value="MBT2919775.1"/>
    <property type="molecule type" value="Genomic_DNA"/>
</dbReference>
<feature type="signal peptide" evidence="2">
    <location>
        <begin position="1"/>
        <end position="19"/>
    </location>
</feature>
<evidence type="ECO:0000256" key="1">
    <source>
        <dbReference type="ARBA" id="ARBA00022801"/>
    </source>
</evidence>
<proteinExistence type="predicted"/>
<dbReference type="PANTHER" id="PTHR48081:SF13">
    <property type="entry name" value="ALPHA_BETA HYDROLASE"/>
    <property type="match status" value="1"/>
</dbReference>
<evidence type="ECO:0000313" key="4">
    <source>
        <dbReference type="EMBL" id="AZS25811.1"/>
    </source>
</evidence>
<dbReference type="STRING" id="55601.AA407_12345"/>
<dbReference type="Pfam" id="PF20434">
    <property type="entry name" value="BD-FAE"/>
    <property type="match status" value="1"/>
</dbReference>
<evidence type="ECO:0000256" key="2">
    <source>
        <dbReference type="SAM" id="SignalP"/>
    </source>
</evidence>
<evidence type="ECO:0000313" key="5">
    <source>
        <dbReference type="EMBL" id="MBF4373052.1"/>
    </source>
</evidence>
<gene>
    <name evidence="4" type="ORF">DYL72_12810</name>
    <name evidence="5" type="ORF">EAY46_08140</name>
    <name evidence="6" type="ORF">ERJ77_20825</name>
    <name evidence="7" type="ORF">PL14_13925</name>
</gene>
<accession>A0A191W2Q4</accession>
<dbReference type="Proteomes" id="UP000256923">
    <property type="component" value="Chromosome 1"/>
</dbReference>